<accession>A0ACA9JTW4</accession>
<sequence length="56" mass="6600">FILRIVRLASDAVFEICLFNISKEVFGLVASRFRALFIFVRAEYNLLILMKLSERF</sequence>
<dbReference type="Proteomes" id="UP000789860">
    <property type="component" value="Unassembled WGS sequence"/>
</dbReference>
<keyword evidence="2" id="KW-1185">Reference proteome</keyword>
<comment type="caution">
    <text evidence="1">The sequence shown here is derived from an EMBL/GenBank/DDBJ whole genome shotgun (WGS) entry which is preliminary data.</text>
</comment>
<protein>
    <submittedName>
        <fullName evidence="1">5448_t:CDS:1</fullName>
    </submittedName>
</protein>
<evidence type="ECO:0000313" key="2">
    <source>
        <dbReference type="Proteomes" id="UP000789860"/>
    </source>
</evidence>
<evidence type="ECO:0000313" key="1">
    <source>
        <dbReference type="EMBL" id="CAG8434606.1"/>
    </source>
</evidence>
<dbReference type="EMBL" id="CAJVPM010000026">
    <property type="protein sequence ID" value="CAG8434606.1"/>
    <property type="molecule type" value="Genomic_DNA"/>
</dbReference>
<proteinExistence type="predicted"/>
<feature type="non-terminal residue" evidence="1">
    <location>
        <position position="1"/>
    </location>
</feature>
<organism evidence="1 2">
    <name type="scientific">Scutellospora calospora</name>
    <dbReference type="NCBI Taxonomy" id="85575"/>
    <lineage>
        <taxon>Eukaryota</taxon>
        <taxon>Fungi</taxon>
        <taxon>Fungi incertae sedis</taxon>
        <taxon>Mucoromycota</taxon>
        <taxon>Glomeromycotina</taxon>
        <taxon>Glomeromycetes</taxon>
        <taxon>Diversisporales</taxon>
        <taxon>Gigasporaceae</taxon>
        <taxon>Scutellospora</taxon>
    </lineage>
</organism>
<reference evidence="1" key="1">
    <citation type="submission" date="2021-06" db="EMBL/GenBank/DDBJ databases">
        <authorList>
            <person name="Kallberg Y."/>
            <person name="Tangrot J."/>
            <person name="Rosling A."/>
        </authorList>
    </citation>
    <scope>NUCLEOTIDE SEQUENCE</scope>
    <source>
        <strain evidence="1">AU212A</strain>
    </source>
</reference>
<name>A0ACA9JTW4_9GLOM</name>
<gene>
    <name evidence="1" type="ORF">SCALOS_LOCUS97</name>
</gene>